<dbReference type="STRING" id="709015.GCA_000472485_02486"/>
<dbReference type="RefSeq" id="WP_025607548.1">
    <property type="nucleotide sequence ID" value="NZ_CP021235.1"/>
</dbReference>
<dbReference type="InterPro" id="IPR033803">
    <property type="entry name" value="CBD-like_Golvesin-Xly"/>
</dbReference>
<gene>
    <name evidence="3" type="ORF">CA264_12275</name>
</gene>
<dbReference type="InterPro" id="IPR015943">
    <property type="entry name" value="WD40/YVTN_repeat-like_dom_sf"/>
</dbReference>
<dbReference type="Gene3D" id="3.60.21.10">
    <property type="match status" value="1"/>
</dbReference>
<dbReference type="InterPro" id="IPR018711">
    <property type="entry name" value="NAGPA"/>
</dbReference>
<dbReference type="EMBL" id="CP021235">
    <property type="protein sequence ID" value="ARS36143.1"/>
    <property type="molecule type" value="Genomic_DNA"/>
</dbReference>
<evidence type="ECO:0000259" key="2">
    <source>
        <dbReference type="SMART" id="SM00754"/>
    </source>
</evidence>
<feature type="chain" id="PRO_5010987326" description="CHRD domain-containing protein" evidence="1">
    <location>
        <begin position="26"/>
        <end position="1289"/>
    </location>
</feature>
<dbReference type="GO" id="GO:0016787">
    <property type="term" value="F:hydrolase activity"/>
    <property type="evidence" value="ECO:0007669"/>
    <property type="project" value="InterPro"/>
</dbReference>
<dbReference type="OrthoDB" id="9809781at2"/>
<proteinExistence type="predicted"/>
<dbReference type="SUPFAM" id="SSF56300">
    <property type="entry name" value="Metallo-dependent phosphatases"/>
    <property type="match status" value="1"/>
</dbReference>
<name>A0A1X9YTF3_9BACT</name>
<dbReference type="InterPro" id="IPR029052">
    <property type="entry name" value="Metallo-depent_PP-like"/>
</dbReference>
<feature type="signal peptide" evidence="1">
    <location>
        <begin position="1"/>
        <end position="25"/>
    </location>
</feature>
<dbReference type="Pfam" id="PF07452">
    <property type="entry name" value="CHRD"/>
    <property type="match status" value="1"/>
</dbReference>
<dbReference type="Proteomes" id="UP000266292">
    <property type="component" value="Chromosome"/>
</dbReference>
<dbReference type="SUPFAM" id="SSF63829">
    <property type="entry name" value="Calcium-dependent phosphotriesterase"/>
    <property type="match status" value="1"/>
</dbReference>
<dbReference type="InterPro" id="IPR010895">
    <property type="entry name" value="CHRD"/>
</dbReference>
<evidence type="ECO:0000256" key="1">
    <source>
        <dbReference type="SAM" id="SignalP"/>
    </source>
</evidence>
<dbReference type="Pfam" id="PF00149">
    <property type="entry name" value="Metallophos"/>
    <property type="match status" value="1"/>
</dbReference>
<keyword evidence="1" id="KW-0732">Signal</keyword>
<dbReference type="SMART" id="SM00754">
    <property type="entry name" value="CHRD"/>
    <property type="match status" value="1"/>
</dbReference>
<dbReference type="PANTHER" id="PTHR40446">
    <property type="entry name" value="N-ACETYLGLUCOSAMINE-1-PHOSPHODIESTER ALPHA-N-ACETYLGLUCOSAMINIDASE"/>
    <property type="match status" value="1"/>
</dbReference>
<evidence type="ECO:0000313" key="4">
    <source>
        <dbReference type="Proteomes" id="UP000266292"/>
    </source>
</evidence>
<dbReference type="Pfam" id="PF25275">
    <property type="entry name" value="Golvesin_C"/>
    <property type="match status" value="1"/>
</dbReference>
<accession>A0A1X9YTF3</accession>
<evidence type="ECO:0000313" key="3">
    <source>
        <dbReference type="EMBL" id="ARS36143.1"/>
    </source>
</evidence>
<sequence length="1289" mass="141509">MRNRFTRLKKVAWLALVLGTQAVQAQQLNLSWQPRQDLNILLPASVRVHEANGSLPDGAPVRAMYATVDLRDENLSLRTVGNPANRQTTLEHYQDYNAILAINGGYFAPTKSVSLYISDGNLIEPGIRKSGGNNITRGAFGLVNGKPEIAWTANPIGNLIYKYSQPTQPGQPAPTTRGGELWLPGQAVGGGPVLVKQGKVVDVGTVEGFGAAHLGRNPRSAIGYLDKHTLLLLVVDGRQGASAGVTTVELAHMMRELGCSEAVNLDGGGSSAMVAADEVVNIPVDVPNGNRHSLRKNANALVLTQRESSPKRQVTYIDTDSPNYTEFGLWRDTNHANYYGSTLSRQASANSHNSARYDFKSIAKGKYQLATWWTVDTSHNAAQVPYVLHRGSKTDTLRVNQNTYATSGRWNVLGDFTLGPGDYLELLAQGKGKKAVADAVRLVSIEKFPELPRRGDLRLAVISDLNSGLGAATYEWQVDSIIQRLPRIWQPDLVVCGGDMVAGQGVSDTETLTKMWQGFDDHIAAPLRAAGIPFAFTLGNHDGSRSFAMERNAAGSYWNDAKNLPSLQFIDKRHFPYYYSFTHGNAFFVSWEASSPEITDENLRWLAEQFNLPEARQAKYRFVLGHMPLYSVAQERDSKGNLLSNPEKLRQLLEQYKVKTYISGHQHAYYPGKRGKLELLNAGAAGSGPRSWLTLDKTPVNTVTLVDIFYEQDTLVYTTYDIGTERAAEMAVFDEKVLPPVIEGVNGHLIRRDIAVTGEAKGIFSALSPGASATGTAALEVRGDKLYISGEFTGLEGKLLKEQGAVSLYHGRHTEQGAPLLALKVKSRNGRKGSFSGRMAVQDDEKELLSVGSYYVSIKTDKHPDGELRAQLYPAANQAPAAVAVSSHNSRNAYAVRQTEALFRLSWDKATDPDGDFVSYSYQLASDEHFKNLLWHKNTGRVPGIKPQEKEWYALLQHAAEGEPVTFYHRIITSDGKHTTYGPGKPFQLMKSNEPLEDFVEVPAPNYVFAGKVQETGAGYGARWDKHGNLWLASYDGTLYVKKPDGTDAPFSPLRQITVNGEAFDLRTIGGIGVDADGNILLARNRHLLKVDAASGQGIAAWEVPNGGRAITAPRVNDKGEIYVMSLFGEDPNYVLKQNEQRPHQFDLVRTLNLPERILARTFTMAPDGKTLYFPNPGSPYIQVYTSEDGTRYKKQENITSTAAGCNAIEVGPGNTLWTAVRASGVVPATFHFRDEKNKKMWTLQLPELEGAEARGLGVSANGDTLIFCSWDKGGGFYKYVLQPAEQQE</sequence>
<reference evidence="4" key="1">
    <citation type="submission" date="2017-05" db="EMBL/GenBank/DDBJ databases">
        <authorList>
            <person name="Ray J."/>
            <person name="Price M."/>
            <person name="Deutschbauer A."/>
        </authorList>
    </citation>
    <scope>NUCLEOTIDE SEQUENCE [LARGE SCALE GENOMIC DNA]</scope>
    <source>
        <strain evidence="4">DSM 19842</strain>
    </source>
</reference>
<dbReference type="InterPro" id="IPR004843">
    <property type="entry name" value="Calcineurin-like_PHP"/>
</dbReference>
<dbReference type="PANTHER" id="PTHR40446:SF2">
    <property type="entry name" value="N-ACETYLGLUCOSAMINE-1-PHOSPHODIESTER ALPHA-N-ACETYLGLUCOSAMINIDASE"/>
    <property type="match status" value="1"/>
</dbReference>
<feature type="domain" description="CHRD" evidence="2">
    <location>
        <begin position="761"/>
        <end position="874"/>
    </location>
</feature>
<dbReference type="KEGG" id="pact:CA264_12275"/>
<keyword evidence="4" id="KW-1185">Reference proteome</keyword>
<protein>
    <recommendedName>
        <fullName evidence="2">CHRD domain-containing protein</fullName>
    </recommendedName>
</protein>
<dbReference type="Pfam" id="PF09992">
    <property type="entry name" value="NAGPA"/>
    <property type="match status" value="1"/>
</dbReference>
<organism evidence="3 4">
    <name type="scientific">Pontibacter actiniarum</name>
    <dbReference type="NCBI Taxonomy" id="323450"/>
    <lineage>
        <taxon>Bacteria</taxon>
        <taxon>Pseudomonadati</taxon>
        <taxon>Bacteroidota</taxon>
        <taxon>Cytophagia</taxon>
        <taxon>Cytophagales</taxon>
        <taxon>Hymenobacteraceae</taxon>
        <taxon>Pontibacter</taxon>
    </lineage>
</organism>
<dbReference type="Gene3D" id="2.130.10.10">
    <property type="entry name" value="YVTN repeat-like/Quinoprotein amine dehydrogenase"/>
    <property type="match status" value="1"/>
</dbReference>